<dbReference type="InterPro" id="IPR019318">
    <property type="entry name" value="Gua_nucleotide_exch_fac_Ric8"/>
</dbReference>
<sequence length="636" mass="68189">MSTLLQRYNAASSTDVQPVLNDIINGTLISLINPETAHLRDLAGPFTFDQPARAELIQLLLKDLKSSKGRISVKDSALALLALKTLGKNPTGSEALGTAQNLSILLELSASLKDDSEASGEALRCIANALLLIERARLVFVSKEVNGGETCIGLLQKSTNPDQIFILSRILFLSTVHASPFIISLVEEKRNGSTVVDLIGGKLDLLLNNLLSGVKMSKEAMVDILKFTFNILLHYPKSIDTSSSDKKVIGDNWSPKLDPILPPLLRVFHALPPTSPAPVAAPLTHVIHSLITVPVSASLRAEWFGSSPRSSGSSSPKSVPVPVVIPPSPRRTDSSSSSRTHSPTRSGTPTSPRAGPLDRALSVLSAGRRSLSRSPSPIPPSPGSPRHSNKVLGDRDTLLRAHTLLEVAFSHYMPDAIEPDDPSVRELAKSEAGPGAESLDDELSPLVVLITRLCIADETCRTRTRDWLVPADLDRSANAGSLESRSDMLGRCLRMLGSVYHVRLKDSVGEMLYVISDSDATTMSTLFGYGNVAGFLFNKGIMNAPPPPTPAAGSSAALNAAAADNINPITGTAQEQRAPEPEMTQEEKEREMEKLFVVFDRLERSGNISPSQNPIRNAIQKAASAPPAQPKDDDDD</sequence>
<evidence type="ECO:0000256" key="4">
    <source>
        <dbReference type="SAM" id="MobiDB-lite"/>
    </source>
</evidence>
<dbReference type="AlphaFoldDB" id="A0AAW0ECA3"/>
<evidence type="ECO:0000256" key="1">
    <source>
        <dbReference type="ARBA" id="ARBA00009049"/>
    </source>
</evidence>
<protein>
    <submittedName>
        <fullName evidence="5">Guanine nucleotide exchange factor</fullName>
    </submittedName>
</protein>
<keyword evidence="3" id="KW-0143">Chaperone</keyword>
<dbReference type="GO" id="GO:0005085">
    <property type="term" value="F:guanyl-nucleotide exchange factor activity"/>
    <property type="evidence" value="ECO:0007669"/>
    <property type="project" value="UniProtKB-KW"/>
</dbReference>
<dbReference type="Pfam" id="PF10165">
    <property type="entry name" value="Ric8"/>
    <property type="match status" value="1"/>
</dbReference>
<comment type="similarity">
    <text evidence="1">Belongs to the synembryn family.</text>
</comment>
<evidence type="ECO:0000256" key="2">
    <source>
        <dbReference type="ARBA" id="ARBA00022658"/>
    </source>
</evidence>
<feature type="compositionally biased region" description="Basic and acidic residues" evidence="4">
    <location>
        <begin position="577"/>
        <end position="590"/>
    </location>
</feature>
<feature type="region of interest" description="Disordered" evidence="4">
    <location>
        <begin position="605"/>
        <end position="636"/>
    </location>
</feature>
<evidence type="ECO:0000256" key="3">
    <source>
        <dbReference type="ARBA" id="ARBA00023186"/>
    </source>
</evidence>
<feature type="compositionally biased region" description="Low complexity" evidence="4">
    <location>
        <begin position="334"/>
        <end position="375"/>
    </location>
</feature>
<dbReference type="GO" id="GO:0005737">
    <property type="term" value="C:cytoplasm"/>
    <property type="evidence" value="ECO:0007669"/>
    <property type="project" value="TreeGrafter"/>
</dbReference>
<keyword evidence="2" id="KW-0344">Guanine-nucleotide releasing factor</keyword>
<dbReference type="PANTHER" id="PTHR12425:SF5">
    <property type="entry name" value="SYNEMBRYN"/>
    <property type="match status" value="1"/>
</dbReference>
<reference evidence="5 6" key="1">
    <citation type="journal article" date="2024" name="J Genomics">
        <title>Draft genome sequencing and assembly of Favolaschia claudopus CIRM-BRFM 2984 isolated from oak limbs.</title>
        <authorList>
            <person name="Navarro D."/>
            <person name="Drula E."/>
            <person name="Chaduli D."/>
            <person name="Cazenave R."/>
            <person name="Ahrendt S."/>
            <person name="Wang J."/>
            <person name="Lipzen A."/>
            <person name="Daum C."/>
            <person name="Barry K."/>
            <person name="Grigoriev I.V."/>
            <person name="Favel A."/>
            <person name="Rosso M.N."/>
            <person name="Martin F."/>
        </authorList>
    </citation>
    <scope>NUCLEOTIDE SEQUENCE [LARGE SCALE GENOMIC DNA]</scope>
    <source>
        <strain evidence="5 6">CIRM-BRFM 2984</strain>
    </source>
</reference>
<dbReference type="Proteomes" id="UP001362999">
    <property type="component" value="Unassembled WGS sequence"/>
</dbReference>
<evidence type="ECO:0000313" key="6">
    <source>
        <dbReference type="Proteomes" id="UP001362999"/>
    </source>
</evidence>
<keyword evidence="6" id="KW-1185">Reference proteome</keyword>
<feature type="compositionally biased region" description="Low complexity" evidence="4">
    <location>
        <begin position="306"/>
        <end position="322"/>
    </location>
</feature>
<dbReference type="PANTHER" id="PTHR12425">
    <property type="entry name" value="SYNEMBRYN"/>
    <property type="match status" value="1"/>
</dbReference>
<feature type="region of interest" description="Disordered" evidence="4">
    <location>
        <begin position="304"/>
        <end position="391"/>
    </location>
</feature>
<feature type="compositionally biased region" description="Polar residues" evidence="4">
    <location>
        <begin position="606"/>
        <end position="615"/>
    </location>
</feature>
<dbReference type="GO" id="GO:0001965">
    <property type="term" value="F:G-protein alpha-subunit binding"/>
    <property type="evidence" value="ECO:0007669"/>
    <property type="project" value="TreeGrafter"/>
</dbReference>
<dbReference type="GO" id="GO:0007186">
    <property type="term" value="P:G protein-coupled receptor signaling pathway"/>
    <property type="evidence" value="ECO:0007669"/>
    <property type="project" value="TreeGrafter"/>
</dbReference>
<gene>
    <name evidence="5" type="ORF">R3P38DRAFT_2828022</name>
</gene>
<evidence type="ECO:0000313" key="5">
    <source>
        <dbReference type="EMBL" id="KAK7061189.1"/>
    </source>
</evidence>
<dbReference type="EMBL" id="JAWWNJ010000002">
    <property type="protein sequence ID" value="KAK7061189.1"/>
    <property type="molecule type" value="Genomic_DNA"/>
</dbReference>
<accession>A0AAW0ECA3</accession>
<feature type="region of interest" description="Disordered" evidence="4">
    <location>
        <begin position="569"/>
        <end position="590"/>
    </location>
</feature>
<organism evidence="5 6">
    <name type="scientific">Favolaschia claudopus</name>
    <dbReference type="NCBI Taxonomy" id="2862362"/>
    <lineage>
        <taxon>Eukaryota</taxon>
        <taxon>Fungi</taxon>
        <taxon>Dikarya</taxon>
        <taxon>Basidiomycota</taxon>
        <taxon>Agaricomycotina</taxon>
        <taxon>Agaricomycetes</taxon>
        <taxon>Agaricomycetidae</taxon>
        <taxon>Agaricales</taxon>
        <taxon>Marasmiineae</taxon>
        <taxon>Mycenaceae</taxon>
        <taxon>Favolaschia</taxon>
    </lineage>
</organism>
<proteinExistence type="inferred from homology"/>
<name>A0AAW0ECA3_9AGAR</name>
<comment type="caution">
    <text evidence="5">The sequence shown here is derived from an EMBL/GenBank/DDBJ whole genome shotgun (WGS) entry which is preliminary data.</text>
</comment>